<evidence type="ECO:0000313" key="3">
    <source>
        <dbReference type="EMBL" id="KAK6176724.1"/>
    </source>
</evidence>
<dbReference type="GO" id="GO:0005737">
    <property type="term" value="C:cytoplasm"/>
    <property type="evidence" value="ECO:0007669"/>
    <property type="project" value="TreeGrafter"/>
</dbReference>
<feature type="compositionally biased region" description="Basic and acidic residues" evidence="1">
    <location>
        <begin position="25"/>
        <end position="36"/>
    </location>
</feature>
<dbReference type="InterPro" id="IPR029071">
    <property type="entry name" value="Ubiquitin-like_domsf"/>
</dbReference>
<feature type="compositionally biased region" description="Polar residues" evidence="1">
    <location>
        <begin position="38"/>
        <end position="47"/>
    </location>
</feature>
<sequence>MAAIKRFFEKRKLDVKFKKAGGGHRLAEDSPQRKVPSDASSRPSTPRRQGPPETGQKAAEAALARIQSAQHGHPGGSTPAMRARIKREMEEEKKALEKAEAEGAASRSVQSEIVQDSAPVLSVIFYKCPEIGEAILPKSEMEAYIHEFLLNGLAEEPEMSSALMIQTLNKDREKVKVCIETLAKYIDNVINHPDEEKYRRIRVNNKAFQERVISLKGTEEFLQAVRFQLKTLPHEDHEEDFYVLEDEAASDIDRLKGIKEVLAMAEPIKPQLDRSIKVFHPSSSTTASKFNIPNEFYAISPEEIKKEQLRRNEAVEKLGMLRTKAMRERDEQRELRKYRFTLLRVRLPDGIILQGTFRALEKLSALLDFVRENLVNDWMPFLLSSSTGEKLLEEDLTLAELGLVPAAVVNFAWDPTVMAEVTAQQGASASSNILKPEVAALIQQF</sequence>
<dbReference type="EMBL" id="JAZGQO010000010">
    <property type="protein sequence ID" value="KAK6176724.1"/>
    <property type="molecule type" value="Genomic_DNA"/>
</dbReference>
<evidence type="ECO:0000313" key="4">
    <source>
        <dbReference type="Proteomes" id="UP001347796"/>
    </source>
</evidence>
<dbReference type="Gene3D" id="3.10.20.90">
    <property type="entry name" value="Phosphatidylinositol 3-kinase Catalytic Subunit, Chain A, domain 1"/>
    <property type="match status" value="1"/>
</dbReference>
<dbReference type="InterPro" id="IPR001012">
    <property type="entry name" value="UBX_dom"/>
</dbReference>
<evidence type="ECO:0000259" key="2">
    <source>
        <dbReference type="PROSITE" id="PS50033"/>
    </source>
</evidence>
<dbReference type="Pfam" id="PF00789">
    <property type="entry name" value="UBX"/>
    <property type="match status" value="1"/>
</dbReference>
<dbReference type="SMART" id="SM00166">
    <property type="entry name" value="UBX"/>
    <property type="match status" value="1"/>
</dbReference>
<dbReference type="CDD" id="cd10460">
    <property type="entry name" value="PUB_UBXD1"/>
    <property type="match status" value="1"/>
</dbReference>
<evidence type="ECO:0000256" key="1">
    <source>
        <dbReference type="SAM" id="MobiDB-lite"/>
    </source>
</evidence>
<dbReference type="PANTHER" id="PTHR23153">
    <property type="entry name" value="UBX-RELATED"/>
    <property type="match status" value="1"/>
</dbReference>
<keyword evidence="4" id="KW-1185">Reference proteome</keyword>
<accession>A0AAN8JI01</accession>
<feature type="domain" description="UBX" evidence="2">
    <location>
        <begin position="336"/>
        <end position="411"/>
    </location>
</feature>
<dbReference type="CDD" id="cd16119">
    <property type="entry name" value="UBX_UBXN6"/>
    <property type="match status" value="1"/>
</dbReference>
<comment type="caution">
    <text evidence="3">The sequence shown here is derived from an EMBL/GenBank/DDBJ whole genome shotgun (WGS) entry which is preliminary data.</text>
</comment>
<dbReference type="InterPro" id="IPR018997">
    <property type="entry name" value="PUB_domain"/>
</dbReference>
<dbReference type="Proteomes" id="UP001347796">
    <property type="component" value="Unassembled WGS sequence"/>
</dbReference>
<name>A0AAN8JI01_PATCE</name>
<dbReference type="Gene3D" id="1.20.58.2190">
    <property type="match status" value="1"/>
</dbReference>
<reference evidence="3 4" key="1">
    <citation type="submission" date="2024-01" db="EMBL/GenBank/DDBJ databases">
        <title>The genome of the rayed Mediterranean limpet Patella caerulea (Linnaeus, 1758).</title>
        <authorList>
            <person name="Anh-Thu Weber A."/>
            <person name="Halstead-Nussloch G."/>
        </authorList>
    </citation>
    <scope>NUCLEOTIDE SEQUENCE [LARGE SCALE GENOMIC DNA]</scope>
    <source>
        <strain evidence="3">AATW-2023a</strain>
        <tissue evidence="3">Whole specimen</tissue>
    </source>
</reference>
<dbReference type="SUPFAM" id="SSF54236">
    <property type="entry name" value="Ubiquitin-like"/>
    <property type="match status" value="1"/>
</dbReference>
<dbReference type="Pfam" id="PF09409">
    <property type="entry name" value="PUB"/>
    <property type="match status" value="1"/>
</dbReference>
<dbReference type="AlphaFoldDB" id="A0AAN8JI01"/>
<dbReference type="InterPro" id="IPR042774">
    <property type="entry name" value="UBXN6_PUB"/>
</dbReference>
<organism evidence="3 4">
    <name type="scientific">Patella caerulea</name>
    <name type="common">Rayed Mediterranean limpet</name>
    <dbReference type="NCBI Taxonomy" id="87958"/>
    <lineage>
        <taxon>Eukaryota</taxon>
        <taxon>Metazoa</taxon>
        <taxon>Spiralia</taxon>
        <taxon>Lophotrochozoa</taxon>
        <taxon>Mollusca</taxon>
        <taxon>Gastropoda</taxon>
        <taxon>Patellogastropoda</taxon>
        <taxon>Patelloidea</taxon>
        <taxon>Patellidae</taxon>
        <taxon>Patella</taxon>
    </lineage>
</organism>
<proteinExistence type="predicted"/>
<dbReference type="SUPFAM" id="SSF143503">
    <property type="entry name" value="PUG domain-like"/>
    <property type="match status" value="1"/>
</dbReference>
<feature type="region of interest" description="Disordered" evidence="1">
    <location>
        <begin position="18"/>
        <end position="61"/>
    </location>
</feature>
<dbReference type="PROSITE" id="PS50033">
    <property type="entry name" value="UBX"/>
    <property type="match status" value="1"/>
</dbReference>
<dbReference type="PANTHER" id="PTHR23153:SF38">
    <property type="entry name" value="UBX DOMAIN-CONTAINING PROTEIN 6"/>
    <property type="match status" value="1"/>
</dbReference>
<protein>
    <recommendedName>
        <fullName evidence="2">UBX domain-containing protein</fullName>
    </recommendedName>
</protein>
<dbReference type="InterPro" id="IPR036339">
    <property type="entry name" value="PUB-like_dom_sf"/>
</dbReference>
<dbReference type="SMART" id="SM00580">
    <property type="entry name" value="PUG"/>
    <property type="match status" value="1"/>
</dbReference>
<gene>
    <name evidence="3" type="ORF">SNE40_014967</name>
</gene>